<keyword evidence="1" id="KW-1133">Transmembrane helix</keyword>
<accession>A0A7X9FTF7</accession>
<dbReference type="AlphaFoldDB" id="A0A7X9FTF7"/>
<dbReference type="EMBL" id="JAAZON010000564">
    <property type="protein sequence ID" value="NMC63964.1"/>
    <property type="molecule type" value="Genomic_DNA"/>
</dbReference>
<proteinExistence type="predicted"/>
<evidence type="ECO:0000313" key="2">
    <source>
        <dbReference type="EMBL" id="NMC63964.1"/>
    </source>
</evidence>
<sequence>MLMNEIVQYALNAASYDTCEGCAGSAFHAITAAMATQGYYMMSQIVSVLAYHGSQSFAVLVYVCAAIGGLVSMALGMPPKLYLWFFMGPAVFHFLLGTEVQVEGVAWQIGDMPQSQSEVWLLAEPGVRDITVSNGNGGLMDLLSGPITLGSIFNWFSGYQFQGEGVTVPWFFAYMDSLISDTTQQLVSWFGFHSGTNQNVVNGSNSSGDYWYLLSSLKWEIMENITSATLSNPDLRDAFVTFLASECGDELKKNIDSGRYASVMNVGGSRESAPDTIFKEASGVGGVLKSLNGQSTVISDSLRRFVKAGEQQTQGFSEGSFLQFMGEGATSTNTGGGGTEAKSLVDQVDGENGVISCMNYLSLIVNGFRWEAGHIYYQLLRSLPKKPESLFNLGGTHFTGAELGATLFDGWQFARGMRTGLLGVQGVDEISPAEKSGDKFYPNLMMNLILVHLFRNEMIAAPRLSNPPGGLSANKQRNYVEMNLKTVGQKSKAGEFYVWAKMLPYLQGVLLYCFAIAYPFVCILILIPGWHKILFTWLSFWLWVKLWDLGFAVVVLLERSVWASFGAGNEAGLKWIPVVKMADISQITINGGDVNRLPSVPTLTSILNYSGAGNGGNTQAVADNAASAIISLFDKVMCAASLDLDLNNAYYIYIMVGLYLAIPAVVGQCVLGAKAGVAGLAMGIIDPVKEAGKAAASGWQGERNAQIRGGQEAMRQAAYAAALRKGGLAAGIINAQNEQAMLGMDSAFAQAKGQGYGHAAQMRGKHLDQQQNAMQGWLQQHKGMAAIAAQEVGANKAKTQMWG</sequence>
<evidence type="ECO:0000256" key="1">
    <source>
        <dbReference type="SAM" id="Phobius"/>
    </source>
</evidence>
<keyword evidence="1" id="KW-0472">Membrane</keyword>
<evidence type="ECO:0000313" key="3">
    <source>
        <dbReference type="Proteomes" id="UP000524246"/>
    </source>
</evidence>
<feature type="non-terminal residue" evidence="2">
    <location>
        <position position="803"/>
    </location>
</feature>
<feature type="transmembrane region" description="Helical" evidence="1">
    <location>
        <begin position="57"/>
        <end position="75"/>
    </location>
</feature>
<organism evidence="2 3">
    <name type="scientific">SAR324 cluster bacterium</name>
    <dbReference type="NCBI Taxonomy" id="2024889"/>
    <lineage>
        <taxon>Bacteria</taxon>
        <taxon>Deltaproteobacteria</taxon>
        <taxon>SAR324 cluster</taxon>
    </lineage>
</organism>
<comment type="caution">
    <text evidence="2">The sequence shown here is derived from an EMBL/GenBank/DDBJ whole genome shotgun (WGS) entry which is preliminary data.</text>
</comment>
<reference evidence="2 3" key="1">
    <citation type="journal article" date="2020" name="Biotechnol. Biofuels">
        <title>New insights from the biogas microbiome by comprehensive genome-resolved metagenomics of nearly 1600 species originating from multiple anaerobic digesters.</title>
        <authorList>
            <person name="Campanaro S."/>
            <person name="Treu L."/>
            <person name="Rodriguez-R L.M."/>
            <person name="Kovalovszki A."/>
            <person name="Ziels R.M."/>
            <person name="Maus I."/>
            <person name="Zhu X."/>
            <person name="Kougias P.G."/>
            <person name="Basile A."/>
            <person name="Luo G."/>
            <person name="Schluter A."/>
            <person name="Konstantinidis K.T."/>
            <person name="Angelidaki I."/>
        </authorList>
    </citation>
    <scope>NUCLEOTIDE SEQUENCE [LARGE SCALE GENOMIC DNA]</scope>
    <source>
        <strain evidence="2">AS27yjCOA_65</strain>
    </source>
</reference>
<gene>
    <name evidence="2" type="ORF">GYA55_12445</name>
</gene>
<evidence type="ECO:0008006" key="4">
    <source>
        <dbReference type="Google" id="ProtNLM"/>
    </source>
</evidence>
<keyword evidence="1" id="KW-0812">Transmembrane</keyword>
<dbReference type="Proteomes" id="UP000524246">
    <property type="component" value="Unassembled WGS sequence"/>
</dbReference>
<name>A0A7X9FTF7_9DELT</name>
<feature type="transmembrane region" description="Helical" evidence="1">
    <location>
        <begin position="509"/>
        <end position="527"/>
    </location>
</feature>
<feature type="transmembrane region" description="Helical" evidence="1">
    <location>
        <begin position="533"/>
        <end position="557"/>
    </location>
</feature>
<protein>
    <recommendedName>
        <fullName evidence="4">TraG N-terminal Proteobacteria domain-containing protein</fullName>
    </recommendedName>
</protein>